<feature type="domain" description="DUF7622" evidence="3">
    <location>
        <begin position="169"/>
        <end position="230"/>
    </location>
</feature>
<dbReference type="Proteomes" id="UP000005239">
    <property type="component" value="Unassembled WGS sequence"/>
</dbReference>
<organism evidence="4 5">
    <name type="scientific">Pristionchus pacificus</name>
    <name type="common">Parasitic nematode worm</name>
    <dbReference type="NCBI Taxonomy" id="54126"/>
    <lineage>
        <taxon>Eukaryota</taxon>
        <taxon>Metazoa</taxon>
        <taxon>Ecdysozoa</taxon>
        <taxon>Nematoda</taxon>
        <taxon>Chromadorea</taxon>
        <taxon>Rhabditida</taxon>
        <taxon>Rhabditina</taxon>
        <taxon>Diplogasteromorpha</taxon>
        <taxon>Diplogasteroidea</taxon>
        <taxon>Neodiplogasteridae</taxon>
        <taxon>Pristionchus</taxon>
    </lineage>
</organism>
<proteinExistence type="predicted"/>
<gene>
    <name evidence="4" type="primary">WBGene00118043</name>
</gene>
<dbReference type="PANTHER" id="PTHR37433">
    <property type="entry name" value="PROTEIN CBG25136-RELATED"/>
    <property type="match status" value="1"/>
</dbReference>
<feature type="region of interest" description="Disordered" evidence="1">
    <location>
        <begin position="260"/>
        <end position="401"/>
    </location>
</feature>
<keyword evidence="5" id="KW-1185">Reference proteome</keyword>
<keyword evidence="2" id="KW-0732">Signal</keyword>
<protein>
    <recommendedName>
        <fullName evidence="3">DUF7622 domain-containing protein</fullName>
    </recommendedName>
</protein>
<dbReference type="AlphaFoldDB" id="A0A2A6CLK8"/>
<feature type="chain" id="PRO_5044229159" description="DUF7622 domain-containing protein" evidence="2">
    <location>
        <begin position="19"/>
        <end position="431"/>
    </location>
</feature>
<evidence type="ECO:0000259" key="3">
    <source>
        <dbReference type="Pfam" id="PF24602"/>
    </source>
</evidence>
<reference evidence="5" key="1">
    <citation type="journal article" date="2008" name="Nat. Genet.">
        <title>The Pristionchus pacificus genome provides a unique perspective on nematode lifestyle and parasitism.</title>
        <authorList>
            <person name="Dieterich C."/>
            <person name="Clifton S.W."/>
            <person name="Schuster L.N."/>
            <person name="Chinwalla A."/>
            <person name="Delehaunty K."/>
            <person name="Dinkelacker I."/>
            <person name="Fulton L."/>
            <person name="Fulton R."/>
            <person name="Godfrey J."/>
            <person name="Minx P."/>
            <person name="Mitreva M."/>
            <person name="Roeseler W."/>
            <person name="Tian H."/>
            <person name="Witte H."/>
            <person name="Yang S.P."/>
            <person name="Wilson R.K."/>
            <person name="Sommer R.J."/>
        </authorList>
    </citation>
    <scope>NUCLEOTIDE SEQUENCE [LARGE SCALE GENOMIC DNA]</scope>
    <source>
        <strain evidence="5">PS312</strain>
    </source>
</reference>
<sequence length="431" mass="44893">MGAMLPYFLLLLIPTAIAVTCRDWVLTPNHTSNAGNSTKTCEGDYCIVAGTQAEPIGYQRCLSGIEFARFNGYCWANHAYSFCVCNATLCNDNAKLPTTAPGHLKCGSTNKSQNCFACESTIRDDILPIINGCSNTEMLSTDFCSDALLRLQTLKSEKVTCRVGSGDVGTCQGDFCFTERVIDTSLEPPIIVRGCLTNNETLYSGLYKIGSMKSINREIIICNTTMCNANSTTETTSGTLTPSKPITTVTSTTIAGVSGTFTPSKPVTGSPSTTTSGVTGSFTPTKTVTGSPSTTTSGETGIFTPSKPVTGSPSTTTTGVTGSFTPSKPVTGSPSTTTSVVTGSFTPSKPVTGSPSTTTSVVTGSFTPSKPVTGSTTTATSGVTGTSSPSSNQTSTTTPRRVSFDDELGKLFEVIKAALGGFIKQFDIRTK</sequence>
<name>A0A2A6CLK8_PRIPA</name>
<evidence type="ECO:0000313" key="4">
    <source>
        <dbReference type="EnsemblMetazoa" id="PPA28489.1"/>
    </source>
</evidence>
<feature type="signal peptide" evidence="2">
    <location>
        <begin position="1"/>
        <end position="18"/>
    </location>
</feature>
<dbReference type="InterPro" id="IPR056039">
    <property type="entry name" value="DUF7622"/>
</dbReference>
<dbReference type="Pfam" id="PF24602">
    <property type="entry name" value="DUF7622"/>
    <property type="match status" value="1"/>
</dbReference>
<accession>A0A2A6CLK8</accession>
<evidence type="ECO:0000313" key="5">
    <source>
        <dbReference type="Proteomes" id="UP000005239"/>
    </source>
</evidence>
<feature type="compositionally biased region" description="Low complexity" evidence="1">
    <location>
        <begin position="262"/>
        <end position="398"/>
    </location>
</feature>
<dbReference type="EnsemblMetazoa" id="PPA28489.1">
    <property type="protein sequence ID" value="PPA28489.1"/>
    <property type="gene ID" value="WBGene00118043"/>
</dbReference>
<dbReference type="PANTHER" id="PTHR37433:SF5">
    <property type="entry name" value="DUF753 DOMAIN-CONTAINING PROTEIN-RELATED"/>
    <property type="match status" value="1"/>
</dbReference>
<reference evidence="4" key="2">
    <citation type="submission" date="2022-06" db="UniProtKB">
        <authorList>
            <consortium name="EnsemblMetazoa"/>
        </authorList>
    </citation>
    <scope>IDENTIFICATION</scope>
    <source>
        <strain evidence="4">PS312</strain>
    </source>
</reference>
<evidence type="ECO:0000256" key="2">
    <source>
        <dbReference type="SAM" id="SignalP"/>
    </source>
</evidence>
<accession>A0A8R1UH08</accession>
<evidence type="ECO:0000256" key="1">
    <source>
        <dbReference type="SAM" id="MobiDB-lite"/>
    </source>
</evidence>